<evidence type="ECO:0000256" key="3">
    <source>
        <dbReference type="ARBA" id="ARBA00022525"/>
    </source>
</evidence>
<reference evidence="7 8" key="1">
    <citation type="journal article" date="2010" name="Nature">
        <title>Genome sequencing and analysis of the model grass Brachypodium distachyon.</title>
        <authorList>
            <consortium name="International Brachypodium Initiative"/>
        </authorList>
    </citation>
    <scope>NUCLEOTIDE SEQUENCE [LARGE SCALE GENOMIC DNA]</scope>
    <source>
        <strain evidence="7 8">Bd21</strain>
    </source>
</reference>
<dbReference type="Gene3D" id="2.100.10.30">
    <property type="entry name" value="Jacalin-like lectin domain"/>
    <property type="match status" value="1"/>
</dbReference>
<dbReference type="EnsemblPlants" id="KQK19444">
    <property type="protein sequence ID" value="KQK19444"/>
    <property type="gene ID" value="BRADI_1g48292v3"/>
</dbReference>
<comment type="subunit">
    <text evidence="2 5">Homodimer.</text>
</comment>
<dbReference type="PROSITE" id="PS51752">
    <property type="entry name" value="JACALIN_LECTIN"/>
    <property type="match status" value="1"/>
</dbReference>
<dbReference type="InterPro" id="IPR044859">
    <property type="entry name" value="Allene_oxi_cyc_Dirigent"/>
</dbReference>
<dbReference type="Pfam" id="PF03018">
    <property type="entry name" value="Dirigent"/>
    <property type="match status" value="1"/>
</dbReference>
<dbReference type="Gramene" id="KQK19444">
    <property type="protein sequence ID" value="KQK19444"/>
    <property type="gene ID" value="BRADI_1g48292v3"/>
</dbReference>
<organism evidence="7">
    <name type="scientific">Brachypodium distachyon</name>
    <name type="common">Purple false brome</name>
    <name type="synonym">Trachynia distachya</name>
    <dbReference type="NCBI Taxonomy" id="15368"/>
    <lineage>
        <taxon>Eukaryota</taxon>
        <taxon>Viridiplantae</taxon>
        <taxon>Streptophyta</taxon>
        <taxon>Embryophyta</taxon>
        <taxon>Tracheophyta</taxon>
        <taxon>Spermatophyta</taxon>
        <taxon>Magnoliopsida</taxon>
        <taxon>Liliopsida</taxon>
        <taxon>Poales</taxon>
        <taxon>Poaceae</taxon>
        <taxon>BOP clade</taxon>
        <taxon>Pooideae</taxon>
        <taxon>Stipodae</taxon>
        <taxon>Brachypodieae</taxon>
        <taxon>Brachypodium</taxon>
    </lineage>
</organism>
<reference evidence="7" key="2">
    <citation type="submission" date="2017-06" db="EMBL/GenBank/DDBJ databases">
        <title>WGS assembly of Brachypodium distachyon.</title>
        <authorList>
            <consortium name="The International Brachypodium Initiative"/>
            <person name="Lucas S."/>
            <person name="Harmon-Smith M."/>
            <person name="Lail K."/>
            <person name="Tice H."/>
            <person name="Grimwood J."/>
            <person name="Bruce D."/>
            <person name="Barry K."/>
            <person name="Shu S."/>
            <person name="Lindquist E."/>
            <person name="Wang M."/>
            <person name="Pitluck S."/>
            <person name="Vogel J.P."/>
            <person name="Garvin D.F."/>
            <person name="Mockler T.C."/>
            <person name="Schmutz J."/>
            <person name="Rokhsar D."/>
            <person name="Bevan M.W."/>
        </authorList>
    </citation>
    <scope>NUCLEOTIDE SEQUENCE</scope>
    <source>
        <strain evidence="7">Bd21</strain>
    </source>
</reference>
<protein>
    <recommendedName>
        <fullName evidence="5">Dirigent protein</fullName>
    </recommendedName>
</protein>
<dbReference type="InterPro" id="IPR036404">
    <property type="entry name" value="Jacalin-like_lectin_dom_sf"/>
</dbReference>
<evidence type="ECO:0000256" key="4">
    <source>
        <dbReference type="ARBA" id="ARBA00022734"/>
    </source>
</evidence>
<name>I1H0P3_BRADI</name>
<dbReference type="InterPro" id="IPR001229">
    <property type="entry name" value="Jacalin-like_lectin_dom"/>
</dbReference>
<evidence type="ECO:0000313" key="8">
    <source>
        <dbReference type="EnsemblPlants" id="KQK19444"/>
    </source>
</evidence>
<dbReference type="InterPro" id="IPR004265">
    <property type="entry name" value="Dirigent"/>
</dbReference>
<comment type="subcellular location">
    <subcellularLocation>
        <location evidence="5">Secreted</location>
        <location evidence="5">Extracellular space</location>
        <location evidence="5">Apoplast</location>
    </subcellularLocation>
</comment>
<dbReference type="SUPFAM" id="SSF51101">
    <property type="entry name" value="Mannose-binding lectins"/>
    <property type="match status" value="1"/>
</dbReference>
<dbReference type="HOGENOM" id="CLU_078923_0_0_1"/>
<keyword evidence="4" id="KW-0430">Lectin</keyword>
<dbReference type="GO" id="GO:0009699">
    <property type="term" value="P:phenylpropanoid biosynthetic process"/>
    <property type="evidence" value="ECO:0007669"/>
    <property type="project" value="UniProtKB-ARBA"/>
</dbReference>
<evidence type="ECO:0000256" key="2">
    <source>
        <dbReference type="ARBA" id="ARBA00011738"/>
    </source>
</evidence>
<dbReference type="SMART" id="SM00915">
    <property type="entry name" value="Jacalin"/>
    <property type="match status" value="1"/>
</dbReference>
<dbReference type="RefSeq" id="XP_010227994.1">
    <property type="nucleotide sequence ID" value="XM_010229692.3"/>
</dbReference>
<dbReference type="Pfam" id="PF01419">
    <property type="entry name" value="Jacalin"/>
    <property type="match status" value="1"/>
</dbReference>
<keyword evidence="9" id="KW-1185">Reference proteome</keyword>
<dbReference type="OMA" id="NGNERNV"/>
<comment type="similarity">
    <text evidence="1 5">Belongs to the plant dirigent protein family.</text>
</comment>
<dbReference type="GeneID" id="100844525"/>
<dbReference type="PANTHER" id="PTHR46506">
    <property type="entry name" value="OS05G0143600 PROTEIN"/>
    <property type="match status" value="1"/>
</dbReference>
<evidence type="ECO:0000313" key="9">
    <source>
        <dbReference type="Proteomes" id="UP000008810"/>
    </source>
</evidence>
<keyword evidence="5" id="KW-0052">Apoplast</keyword>
<evidence type="ECO:0000256" key="5">
    <source>
        <dbReference type="RuleBase" id="RU363099"/>
    </source>
</evidence>
<dbReference type="Proteomes" id="UP000008810">
    <property type="component" value="Chromosome 1"/>
</dbReference>
<dbReference type="EMBL" id="CM000880">
    <property type="protein sequence ID" value="KQK19444.1"/>
    <property type="molecule type" value="Genomic_DNA"/>
</dbReference>
<dbReference type="InterPro" id="IPR033734">
    <property type="entry name" value="Jacalin-like_lectin_dom_plant"/>
</dbReference>
<gene>
    <name evidence="8" type="primary">LOC100844525</name>
    <name evidence="7" type="ORF">BRADI_1g48292v3</name>
</gene>
<comment type="function">
    <text evidence="5">Dirigent proteins impart stereoselectivity on the phenoxy radical-coupling reaction, yielding optically active lignans from two molecules of coniferyl alcohol in the biosynthesis of lignans, flavonolignans, and alkaloids and thus plays a central role in plant secondary metabolism.</text>
</comment>
<dbReference type="AlphaFoldDB" id="I1H0P3"/>
<dbReference type="GO" id="GO:0030246">
    <property type="term" value="F:carbohydrate binding"/>
    <property type="evidence" value="ECO:0007669"/>
    <property type="project" value="UniProtKB-KW"/>
</dbReference>
<dbReference type="KEGG" id="bdi:100844525"/>
<dbReference type="GO" id="GO:0048046">
    <property type="term" value="C:apoplast"/>
    <property type="evidence" value="ECO:0007669"/>
    <property type="project" value="UniProtKB-SubCell"/>
</dbReference>
<dbReference type="Gene3D" id="2.40.480.10">
    <property type="entry name" value="Allene oxide cyclase-like"/>
    <property type="match status" value="1"/>
</dbReference>
<evidence type="ECO:0000259" key="6">
    <source>
        <dbReference type="PROSITE" id="PS51752"/>
    </source>
</evidence>
<proteinExistence type="inferred from homology"/>
<keyword evidence="3 5" id="KW-0964">Secreted</keyword>
<reference evidence="8" key="3">
    <citation type="submission" date="2018-08" db="UniProtKB">
        <authorList>
            <consortium name="EnsemblPlants"/>
        </authorList>
    </citation>
    <scope>IDENTIFICATION</scope>
    <source>
        <strain evidence="8">cv. Bd21</strain>
    </source>
</reference>
<feature type="domain" description="Jacalin-type lectin" evidence="6">
    <location>
        <begin position="170"/>
        <end position="312"/>
    </location>
</feature>
<evidence type="ECO:0000256" key="1">
    <source>
        <dbReference type="ARBA" id="ARBA00010746"/>
    </source>
</evidence>
<evidence type="ECO:0000313" key="7">
    <source>
        <dbReference type="EMBL" id="KQK19444.1"/>
    </source>
</evidence>
<dbReference type="CDD" id="cd09612">
    <property type="entry name" value="Jacalin"/>
    <property type="match status" value="1"/>
</dbReference>
<accession>I1H0P3</accession>
<dbReference type="OrthoDB" id="598743at2759"/>
<sequence>MAYYQRVGTVRRDTEETEHTFHMYMFQIGEGRPNGNERNVVTPQNNGSIMFGRIAAVDWTIRDGLDQNKANVVARGRGFVVGNSITTHGYFLSLDILFTDERLKGSSLKVLGSYENQTGNSHLAIVGGTGEFAYAQGTVSYKEASNTGAEIIREVHIRVFCRNIPKTPAATKEGPFGGNGGNAFDAPNPAQRIESVTIRSGAVIDSFGYSYTDLDGKQQTAGPWGGSGGNPGELNLFAPSEILKKVLGTTGEFQGATVVTSLTFVTNVKTYGPYGNANGTPFSYPERSSDEVVGFYGRNGSLLDAIGVYVRPSAAN</sequence>